<dbReference type="EMBL" id="CP032627">
    <property type="protein sequence ID" value="AYG01774.1"/>
    <property type="molecule type" value="Genomic_DNA"/>
</dbReference>
<evidence type="ECO:0000313" key="2">
    <source>
        <dbReference type="Proteomes" id="UP000269374"/>
    </source>
</evidence>
<dbReference type="KEGG" id="lact:D7I46_12335"/>
<name>A0A387BHN5_9LACT</name>
<gene>
    <name evidence="1" type="ORF">D7I46_12335</name>
</gene>
<dbReference type="AlphaFoldDB" id="A0A387BHN5"/>
<accession>A0A387BHN5</accession>
<dbReference type="Proteomes" id="UP000269374">
    <property type="component" value="Chromosome"/>
</dbReference>
<sequence length="28" mass="3147">MLAHNHSINFLTFFFGKVIPLNKSGIIS</sequence>
<evidence type="ECO:0000313" key="1">
    <source>
        <dbReference type="EMBL" id="AYG01774.1"/>
    </source>
</evidence>
<organism evidence="1 2">
    <name type="scientific">Lactococcus allomyrinae</name>
    <dbReference type="NCBI Taxonomy" id="2419773"/>
    <lineage>
        <taxon>Bacteria</taxon>
        <taxon>Bacillati</taxon>
        <taxon>Bacillota</taxon>
        <taxon>Bacilli</taxon>
        <taxon>Lactobacillales</taxon>
        <taxon>Streptococcaceae</taxon>
        <taxon>Lactococcus</taxon>
    </lineage>
</organism>
<keyword evidence="2" id="KW-1185">Reference proteome</keyword>
<proteinExistence type="predicted"/>
<protein>
    <submittedName>
        <fullName evidence="1">CRISPR-associated DxTHG motif protein</fullName>
    </submittedName>
</protein>
<reference evidence="1 2" key="1">
    <citation type="submission" date="2018-09" db="EMBL/GenBank/DDBJ databases">
        <title>Genome sequencing of strain 1JSPR-7.</title>
        <authorList>
            <person name="Heo J."/>
            <person name="Kim S.-J."/>
            <person name="Kwon S.-W."/>
        </authorList>
    </citation>
    <scope>NUCLEOTIDE SEQUENCE [LARGE SCALE GENOMIC DNA]</scope>
    <source>
        <strain evidence="1 2">1JSPR-7</strain>
    </source>
</reference>